<accession>A0A1S1U5M0</accession>
<sequence>MAEAITLDAYRKRLAKHMADNTALPPIAYMAFGDGGHNADLTPKAPSAGAVALVHEVLRKPLAAITQEDAFSTTGKGVIDASELIGARISEAALLDASGQLVGLKNFAPKLKESDERYEISIKLRF</sequence>
<organism evidence="1 2">
    <name type="scientific">Janthinobacterium lividum</name>
    <dbReference type="NCBI Taxonomy" id="29581"/>
    <lineage>
        <taxon>Bacteria</taxon>
        <taxon>Pseudomonadati</taxon>
        <taxon>Pseudomonadota</taxon>
        <taxon>Betaproteobacteria</taxon>
        <taxon>Burkholderiales</taxon>
        <taxon>Oxalobacteraceae</taxon>
        <taxon>Janthinobacterium</taxon>
    </lineage>
</organism>
<reference evidence="1 2" key="1">
    <citation type="submission" date="2015-06" db="EMBL/GenBank/DDBJ databases">
        <title>Draft genome sequencing of a biphenyl-degrading bacterium, Janthinobacterium lividum MEG1.</title>
        <authorList>
            <person name="Shimodaira J."/>
            <person name="Hatta T."/>
        </authorList>
    </citation>
    <scope>NUCLEOTIDE SEQUENCE [LARGE SCALE GENOMIC DNA]</scope>
    <source>
        <strain evidence="1 2">MEG1</strain>
    </source>
</reference>
<dbReference type="AlphaFoldDB" id="A0A1S1U5M0"/>
<gene>
    <name evidence="1" type="ORF">AKG95_21720</name>
</gene>
<dbReference type="EMBL" id="LFKP01000011">
    <property type="protein sequence ID" value="OHV94921.1"/>
    <property type="molecule type" value="Genomic_DNA"/>
</dbReference>
<evidence type="ECO:0000313" key="2">
    <source>
        <dbReference type="Proteomes" id="UP000179840"/>
    </source>
</evidence>
<dbReference type="RefSeq" id="WP_071078991.1">
    <property type="nucleotide sequence ID" value="NZ_LFKP01000011.1"/>
</dbReference>
<proteinExistence type="predicted"/>
<evidence type="ECO:0000313" key="1">
    <source>
        <dbReference type="EMBL" id="OHV94921.1"/>
    </source>
</evidence>
<comment type="caution">
    <text evidence="1">The sequence shown here is derived from an EMBL/GenBank/DDBJ whole genome shotgun (WGS) entry which is preliminary data.</text>
</comment>
<name>A0A1S1U5M0_9BURK</name>
<dbReference type="Proteomes" id="UP000179840">
    <property type="component" value="Unassembled WGS sequence"/>
</dbReference>
<protein>
    <submittedName>
        <fullName evidence="1">Uncharacterized protein</fullName>
    </submittedName>
</protein>